<proteinExistence type="predicted"/>
<comment type="caution">
    <text evidence="2">The sequence shown here is derived from an EMBL/GenBank/DDBJ whole genome shotgun (WGS) entry which is preliminary data.</text>
</comment>
<dbReference type="Proteomes" id="UP001628874">
    <property type="component" value="Unassembled WGS sequence"/>
</dbReference>
<keyword evidence="3" id="KW-1185">Reference proteome</keyword>
<dbReference type="EMBL" id="JBFQGM010000019">
    <property type="protein sequence ID" value="MFL9465802.1"/>
    <property type="molecule type" value="Genomic_DNA"/>
</dbReference>
<name>A0ABW8WXG2_9CYAN</name>
<evidence type="ECO:0000256" key="1">
    <source>
        <dbReference type="SAM" id="MobiDB-lite"/>
    </source>
</evidence>
<evidence type="ECO:0000313" key="3">
    <source>
        <dbReference type="Proteomes" id="UP001628874"/>
    </source>
</evidence>
<evidence type="ECO:0000313" key="2">
    <source>
        <dbReference type="EMBL" id="MFL9465802.1"/>
    </source>
</evidence>
<organism evidence="2 3">
    <name type="scientific">Scytonema tolypothrichoides VB-61278_2</name>
    <dbReference type="NCBI Taxonomy" id="3232314"/>
    <lineage>
        <taxon>Bacteria</taxon>
        <taxon>Bacillati</taxon>
        <taxon>Cyanobacteriota</taxon>
        <taxon>Cyanophyceae</taxon>
        <taxon>Nostocales</taxon>
        <taxon>Scytonemataceae</taxon>
        <taxon>Scytonema</taxon>
    </lineage>
</organism>
<reference evidence="2 3" key="1">
    <citation type="submission" date="2024-07" db="EMBL/GenBank/DDBJ databases">
        <authorList>
            <person name="Tripathy S."/>
        </authorList>
    </citation>
    <scope>NUCLEOTIDE SEQUENCE [LARGE SCALE GENOMIC DNA]</scope>
    <source>
        <strain evidence="2 3">VB-61278_2</strain>
    </source>
</reference>
<feature type="compositionally biased region" description="Polar residues" evidence="1">
    <location>
        <begin position="1"/>
        <end position="28"/>
    </location>
</feature>
<gene>
    <name evidence="2" type="ORF">AB0759_34935</name>
</gene>
<dbReference type="RefSeq" id="WP_272900286.1">
    <property type="nucleotide sequence ID" value="NZ_JBFQGM010000019.1"/>
</dbReference>
<protein>
    <submittedName>
        <fullName evidence="2">Uncharacterized protein</fullName>
    </submittedName>
</protein>
<accession>A0ABW8WXG2</accession>
<feature type="region of interest" description="Disordered" evidence="1">
    <location>
        <begin position="1"/>
        <end position="44"/>
    </location>
</feature>
<sequence length="44" mass="4688">MNEPSGASENESTITIAEPQSGTNQVIKSTLEDGDMEVRYGCTP</sequence>